<keyword evidence="1" id="KW-0812">Transmembrane</keyword>
<protein>
    <submittedName>
        <fullName evidence="2">Uncharacterized protein</fullName>
    </submittedName>
</protein>
<feature type="transmembrane region" description="Helical" evidence="1">
    <location>
        <begin position="6"/>
        <end position="26"/>
    </location>
</feature>
<organism evidence="2 3">
    <name type="scientific">Selenomonas ruminantium</name>
    <dbReference type="NCBI Taxonomy" id="971"/>
    <lineage>
        <taxon>Bacteria</taxon>
        <taxon>Bacillati</taxon>
        <taxon>Bacillota</taxon>
        <taxon>Negativicutes</taxon>
        <taxon>Selenomonadales</taxon>
        <taxon>Selenomonadaceae</taxon>
        <taxon>Selenomonas</taxon>
    </lineage>
</organism>
<evidence type="ECO:0000256" key="1">
    <source>
        <dbReference type="SAM" id="Phobius"/>
    </source>
</evidence>
<dbReference type="EMBL" id="FRBC01000040">
    <property type="protein sequence ID" value="SHL07970.1"/>
    <property type="molecule type" value="Genomic_DNA"/>
</dbReference>
<keyword evidence="1" id="KW-0472">Membrane</keyword>
<gene>
    <name evidence="2" type="ORF">SAMN05216582_14021</name>
</gene>
<reference evidence="2 3" key="1">
    <citation type="submission" date="2016-11" db="EMBL/GenBank/DDBJ databases">
        <authorList>
            <person name="Jaros S."/>
            <person name="Januszkiewicz K."/>
            <person name="Wedrychowicz H."/>
        </authorList>
    </citation>
    <scope>NUCLEOTIDE SEQUENCE [LARGE SCALE GENOMIC DNA]</scope>
    <source>
        <strain evidence="2 3">HD4</strain>
    </source>
</reference>
<accession>A0A1M6XPN5</accession>
<sequence length="51" mass="5388">MKNAVYVINAFLADSCVILDIVMVAAQAGQGKQQGNYAVEGGIIQFTLNSI</sequence>
<evidence type="ECO:0000313" key="2">
    <source>
        <dbReference type="EMBL" id="SHL07970.1"/>
    </source>
</evidence>
<evidence type="ECO:0000313" key="3">
    <source>
        <dbReference type="Proteomes" id="UP000184263"/>
    </source>
</evidence>
<dbReference type="Proteomes" id="UP000184263">
    <property type="component" value="Unassembled WGS sequence"/>
</dbReference>
<dbReference type="AlphaFoldDB" id="A0A1M6XPN5"/>
<name>A0A1M6XPN5_SELRU</name>
<proteinExistence type="predicted"/>
<keyword evidence="1" id="KW-1133">Transmembrane helix</keyword>